<evidence type="ECO:0008006" key="4">
    <source>
        <dbReference type="Google" id="ProtNLM"/>
    </source>
</evidence>
<sequence length="505" mass="56144">MNLLQKKKKAKHFKEDEDDDLGGNMAALEEMGEVGRPDWMESASSDDGKLMDNRNNFDLGRPPSPSVDSEEEEEVMEQKPPPKAIDRTGSKYFRESNNINAAEIISDDDDDEDFEADLKAAQQQMKQKAAKIANPVNNEFGEENMKEPGIVNQVALAHQKYNTSENMIGGAENSARKKKKKKKKKNIINNTAVVEGDNYDLNINGNVPQAYPGDGEFDQDYLNPSQEKAKKKKKKGKNIGKTMINDPLASDLAQEAHHNLYDQARQNAEELKNGIAEASEDDSDLESKLNRLKDQSDDDIGSSVMRGPVVATHPEQMNPGVESHHAERPQPVANAQASQSAVPQDDGEAILKATFPDLDDDQIKTFYEMTGKDVHKAKQIINQQLGIFTEEDQDQLQGVDPNDVEFNLLAGQMDPNAITEEERKMIEQAIRDSEGPRDVVPQGVHAVNRRQMAQHAQHAQAQAQKLADPAQYVEGDSTSSRKDKIKNAKRNEKVKKGGNQCCSIF</sequence>
<organism evidence="2 3">
    <name type="scientific">Euplotes crassus</name>
    <dbReference type="NCBI Taxonomy" id="5936"/>
    <lineage>
        <taxon>Eukaryota</taxon>
        <taxon>Sar</taxon>
        <taxon>Alveolata</taxon>
        <taxon>Ciliophora</taxon>
        <taxon>Intramacronucleata</taxon>
        <taxon>Spirotrichea</taxon>
        <taxon>Hypotrichia</taxon>
        <taxon>Euplotida</taxon>
        <taxon>Euplotidae</taxon>
        <taxon>Moneuplotes</taxon>
    </lineage>
</organism>
<comment type="caution">
    <text evidence="2">The sequence shown here is derived from an EMBL/GenBank/DDBJ whole genome shotgun (WGS) entry which is preliminary data.</text>
</comment>
<feature type="region of interest" description="Disordered" evidence="1">
    <location>
        <begin position="167"/>
        <end position="344"/>
    </location>
</feature>
<evidence type="ECO:0000256" key="1">
    <source>
        <dbReference type="SAM" id="MobiDB-lite"/>
    </source>
</evidence>
<accession>A0AAD1UBC5</accession>
<protein>
    <recommendedName>
        <fullName evidence="4">CUE domain-containing protein</fullName>
    </recommendedName>
</protein>
<gene>
    <name evidence="2" type="ORF">ECRASSUSDP1_LOCUS5474</name>
</gene>
<evidence type="ECO:0000313" key="3">
    <source>
        <dbReference type="Proteomes" id="UP001295684"/>
    </source>
</evidence>
<feature type="compositionally biased region" description="Basic residues" evidence="1">
    <location>
        <begin position="176"/>
        <end position="186"/>
    </location>
</feature>
<reference evidence="2" key="1">
    <citation type="submission" date="2023-07" db="EMBL/GenBank/DDBJ databases">
        <authorList>
            <consortium name="AG Swart"/>
            <person name="Singh M."/>
            <person name="Singh A."/>
            <person name="Seah K."/>
            <person name="Emmerich C."/>
        </authorList>
    </citation>
    <scope>NUCLEOTIDE SEQUENCE</scope>
    <source>
        <strain evidence="2">DP1</strain>
    </source>
</reference>
<dbReference type="Proteomes" id="UP001295684">
    <property type="component" value="Unassembled WGS sequence"/>
</dbReference>
<evidence type="ECO:0000313" key="2">
    <source>
        <dbReference type="EMBL" id="CAI2364132.1"/>
    </source>
</evidence>
<feature type="region of interest" description="Disordered" evidence="1">
    <location>
        <begin position="451"/>
        <end position="505"/>
    </location>
</feature>
<keyword evidence="3" id="KW-1185">Reference proteome</keyword>
<dbReference type="EMBL" id="CAMPGE010005283">
    <property type="protein sequence ID" value="CAI2364132.1"/>
    <property type="molecule type" value="Genomic_DNA"/>
</dbReference>
<feature type="compositionally biased region" description="Basic and acidic residues" evidence="1">
    <location>
        <begin position="285"/>
        <end position="295"/>
    </location>
</feature>
<feature type="compositionally biased region" description="Polar residues" evidence="1">
    <location>
        <begin position="333"/>
        <end position="342"/>
    </location>
</feature>
<dbReference type="AlphaFoldDB" id="A0AAD1UBC5"/>
<proteinExistence type="predicted"/>
<feature type="compositionally biased region" description="Basic residues" evidence="1">
    <location>
        <begin position="1"/>
        <end position="12"/>
    </location>
</feature>
<feature type="compositionally biased region" description="Low complexity" evidence="1">
    <location>
        <begin position="453"/>
        <end position="464"/>
    </location>
</feature>
<feature type="region of interest" description="Disordered" evidence="1">
    <location>
        <begin position="1"/>
        <end position="91"/>
    </location>
</feature>
<feature type="compositionally biased region" description="Basic residues" evidence="1">
    <location>
        <begin position="229"/>
        <end position="238"/>
    </location>
</feature>
<name>A0AAD1UBC5_EUPCR</name>
<feature type="compositionally biased region" description="Basic and acidic residues" evidence="1">
    <location>
        <begin position="479"/>
        <end position="495"/>
    </location>
</feature>